<proteinExistence type="predicted"/>
<name>A0A239C894_9BACT</name>
<gene>
    <name evidence="1" type="ORF">SAMN04488503_3005</name>
</gene>
<evidence type="ECO:0000313" key="1">
    <source>
        <dbReference type="EMBL" id="SNS16330.1"/>
    </source>
</evidence>
<dbReference type="Proteomes" id="UP000198324">
    <property type="component" value="Unassembled WGS sequence"/>
</dbReference>
<protein>
    <submittedName>
        <fullName evidence="1">Uncharacterized protein</fullName>
    </submittedName>
</protein>
<evidence type="ECO:0000313" key="2">
    <source>
        <dbReference type="Proteomes" id="UP000198324"/>
    </source>
</evidence>
<dbReference type="EMBL" id="FZOC01000007">
    <property type="protein sequence ID" value="SNS16330.1"/>
    <property type="molecule type" value="Genomic_DNA"/>
</dbReference>
<sequence length="91" mass="10028">MPKVLPIDMRYTHIEAGNPLPRVAFILVFVLELAVRALLGQESPEAWTAPLGHASLAWLAIRFVCFAVDSLYGRLCISDTTVSASRSRRAC</sequence>
<accession>A0A239C894</accession>
<keyword evidence="2" id="KW-1185">Reference proteome</keyword>
<organism evidence="1 2">
    <name type="scientific">Humidesulfovibrio mexicanus</name>
    <dbReference type="NCBI Taxonomy" id="147047"/>
    <lineage>
        <taxon>Bacteria</taxon>
        <taxon>Pseudomonadati</taxon>
        <taxon>Thermodesulfobacteriota</taxon>
        <taxon>Desulfovibrionia</taxon>
        <taxon>Desulfovibrionales</taxon>
        <taxon>Desulfovibrionaceae</taxon>
        <taxon>Humidesulfovibrio</taxon>
    </lineage>
</organism>
<dbReference type="AlphaFoldDB" id="A0A239C894"/>
<reference evidence="1 2" key="1">
    <citation type="submission" date="2017-06" db="EMBL/GenBank/DDBJ databases">
        <authorList>
            <person name="Kim H.J."/>
            <person name="Triplett B.A."/>
        </authorList>
    </citation>
    <scope>NUCLEOTIDE SEQUENCE [LARGE SCALE GENOMIC DNA]</scope>
    <source>
        <strain evidence="1 2">DSM 13116</strain>
    </source>
</reference>